<organism evidence="3 4">
    <name type="scientific">Rossellomorea pakistanensis</name>
    <dbReference type="NCBI Taxonomy" id="992288"/>
    <lineage>
        <taxon>Bacteria</taxon>
        <taxon>Bacillati</taxon>
        <taxon>Bacillota</taxon>
        <taxon>Bacilli</taxon>
        <taxon>Bacillales</taxon>
        <taxon>Bacillaceae</taxon>
        <taxon>Rossellomorea</taxon>
    </lineage>
</organism>
<dbReference type="GO" id="GO:0008684">
    <property type="term" value="F:2-oxopent-4-enoate hydratase activity"/>
    <property type="evidence" value="ECO:0007669"/>
    <property type="project" value="UniProtKB-EC"/>
</dbReference>
<dbReference type="RefSeq" id="WP_419095994.1">
    <property type="nucleotide sequence ID" value="NZ_JAFBDZ010000001.1"/>
</dbReference>
<feature type="domain" description="Fumarylacetoacetase-like C-terminal" evidence="2">
    <location>
        <begin position="98"/>
        <end position="260"/>
    </location>
</feature>
<proteinExistence type="predicted"/>
<dbReference type="InterPro" id="IPR011234">
    <property type="entry name" value="Fumarylacetoacetase-like_C"/>
</dbReference>
<dbReference type="EMBL" id="JAFBDZ010000001">
    <property type="protein sequence ID" value="MBM7583781.1"/>
    <property type="molecule type" value="Genomic_DNA"/>
</dbReference>
<dbReference type="EC" id="4.2.1.80" evidence="3"/>
<evidence type="ECO:0000313" key="4">
    <source>
        <dbReference type="Proteomes" id="UP001646157"/>
    </source>
</evidence>
<dbReference type="PANTHER" id="PTHR30143">
    <property type="entry name" value="ACID HYDRATASE"/>
    <property type="match status" value="1"/>
</dbReference>
<evidence type="ECO:0000313" key="3">
    <source>
        <dbReference type="EMBL" id="MBM7583781.1"/>
    </source>
</evidence>
<accession>A0ABS2N859</accession>
<protein>
    <submittedName>
        <fullName evidence="3">2-keto-4-pentenoate hydratase</fullName>
        <ecNumber evidence="3">4.2.1.80</ecNumber>
    </submittedName>
</protein>
<dbReference type="Proteomes" id="UP001646157">
    <property type="component" value="Unassembled WGS sequence"/>
</dbReference>
<dbReference type="InterPro" id="IPR050772">
    <property type="entry name" value="Hydratase-Decarb/MhpD_sf"/>
</dbReference>
<evidence type="ECO:0000256" key="1">
    <source>
        <dbReference type="ARBA" id="ARBA00023239"/>
    </source>
</evidence>
<keyword evidence="4" id="KW-1185">Reference proteome</keyword>
<dbReference type="Pfam" id="PF01557">
    <property type="entry name" value="FAA_hydrolase"/>
    <property type="match status" value="1"/>
</dbReference>
<keyword evidence="1 3" id="KW-0456">Lyase</keyword>
<sequence>MSEKVMLEEIKDFSKDLMKAEREQKGITPLTEIKPDITVDEAYLVQLETVTQKVESGSIIVGKKIGLTSIAMQELLGVGEPDYGHLLDYMAVENNGTVTSNQVIQPRVEGEIAFILKEELKGPDVTVQQVLQATDYVLPALEIVDSRIVDWKIKLEDTIADNASSGLFVLGDTPISVEEVDLPQLKMKLFRNEELINTGKGSAALEDPAYCVAWLANKLADYNLSLEPGEVILSGALSAAIFAQPGDKFTAEIDLLGRVSVKFDR</sequence>
<evidence type="ECO:0000259" key="2">
    <source>
        <dbReference type="Pfam" id="PF01557"/>
    </source>
</evidence>
<comment type="caution">
    <text evidence="3">The sequence shown here is derived from an EMBL/GenBank/DDBJ whole genome shotgun (WGS) entry which is preliminary data.</text>
</comment>
<gene>
    <name evidence="3" type="ORF">JOC86_000318</name>
</gene>
<dbReference type="Gene3D" id="3.90.850.10">
    <property type="entry name" value="Fumarylacetoacetase-like, C-terminal domain"/>
    <property type="match status" value="1"/>
</dbReference>
<dbReference type="InterPro" id="IPR036663">
    <property type="entry name" value="Fumarylacetoacetase_C_sf"/>
</dbReference>
<name>A0ABS2N859_9BACI</name>
<dbReference type="SUPFAM" id="SSF56529">
    <property type="entry name" value="FAH"/>
    <property type="match status" value="1"/>
</dbReference>
<reference evidence="3 4" key="1">
    <citation type="submission" date="2021-01" db="EMBL/GenBank/DDBJ databases">
        <title>Genomic Encyclopedia of Type Strains, Phase IV (KMG-IV): sequencing the most valuable type-strain genomes for metagenomic binning, comparative biology and taxonomic classification.</title>
        <authorList>
            <person name="Goeker M."/>
        </authorList>
    </citation>
    <scope>NUCLEOTIDE SEQUENCE [LARGE SCALE GENOMIC DNA]</scope>
    <source>
        <strain evidence="3 4">DSM 24834</strain>
    </source>
</reference>
<dbReference type="PANTHER" id="PTHR30143:SF0">
    <property type="entry name" value="2-KETO-4-PENTENOATE HYDRATASE"/>
    <property type="match status" value="1"/>
</dbReference>